<evidence type="ECO:0008006" key="3">
    <source>
        <dbReference type="Google" id="ProtNLM"/>
    </source>
</evidence>
<evidence type="ECO:0000313" key="2">
    <source>
        <dbReference type="Proteomes" id="UP001549037"/>
    </source>
</evidence>
<dbReference type="Pfam" id="PF11184">
    <property type="entry name" value="DUF2969"/>
    <property type="match status" value="1"/>
</dbReference>
<dbReference type="EMBL" id="JBEPLN010000012">
    <property type="protein sequence ID" value="MET3634264.1"/>
    <property type="molecule type" value="Genomic_DNA"/>
</dbReference>
<name>A0ABV2JER7_9STRE</name>
<evidence type="ECO:0000313" key="1">
    <source>
        <dbReference type="EMBL" id="MET3634264.1"/>
    </source>
</evidence>
<gene>
    <name evidence="1" type="ORF">ABID28_000903</name>
</gene>
<dbReference type="RefSeq" id="WP_354368480.1">
    <property type="nucleotide sequence ID" value="NZ_JBEPLN010000012.1"/>
</dbReference>
<keyword evidence="2" id="KW-1185">Reference proteome</keyword>
<dbReference type="InterPro" id="IPR021351">
    <property type="entry name" value="DUF2969"/>
</dbReference>
<comment type="caution">
    <text evidence="1">The sequence shown here is derived from an EMBL/GenBank/DDBJ whole genome shotgun (WGS) entry which is preliminary data.</text>
</comment>
<sequence length="76" mass="8575">MRKKDKKIEIQIADSQVNVNGQTLEGYILTAGKREIGQIAEVDGQFAILKNGAVEVLYKKFDQAVEKIIENFNLNH</sequence>
<dbReference type="Proteomes" id="UP001549037">
    <property type="component" value="Unassembled WGS sequence"/>
</dbReference>
<accession>A0ABV2JER7</accession>
<protein>
    <recommendedName>
        <fullName evidence="3">Branched-chain amino acid aminotransferase</fullName>
    </recommendedName>
</protein>
<proteinExistence type="predicted"/>
<organism evidence="1 2">
    <name type="scientific">Streptococcus porcorum</name>
    <dbReference type="NCBI Taxonomy" id="701526"/>
    <lineage>
        <taxon>Bacteria</taxon>
        <taxon>Bacillati</taxon>
        <taxon>Bacillota</taxon>
        <taxon>Bacilli</taxon>
        <taxon>Lactobacillales</taxon>
        <taxon>Streptococcaceae</taxon>
        <taxon>Streptococcus</taxon>
    </lineage>
</organism>
<reference evidence="1 2" key="1">
    <citation type="submission" date="2024-06" db="EMBL/GenBank/DDBJ databases">
        <title>Genomic Encyclopedia of Type Strains, Phase IV (KMG-IV): sequencing the most valuable type-strain genomes for metagenomic binning, comparative biology and taxonomic classification.</title>
        <authorList>
            <person name="Goeker M."/>
        </authorList>
    </citation>
    <scope>NUCLEOTIDE SEQUENCE [LARGE SCALE GENOMIC DNA]</scope>
    <source>
        <strain evidence="1 2">DSM 28302</strain>
    </source>
</reference>